<evidence type="ECO:0008006" key="2">
    <source>
        <dbReference type="Google" id="ProtNLM"/>
    </source>
</evidence>
<gene>
    <name evidence="1" type="ORF">UFOVP1260_19</name>
</gene>
<protein>
    <recommendedName>
        <fullName evidence="2">Gp6 domain containing protein</fullName>
    </recommendedName>
</protein>
<proteinExistence type="predicted"/>
<name>A0A6J5RBF7_9CAUD</name>
<evidence type="ECO:0000313" key="1">
    <source>
        <dbReference type="EMBL" id="CAB4194289.1"/>
    </source>
</evidence>
<sequence length="218" mass="23240">MTATFVTVAQLRTALGIGSLYSDADLESVCQTSQDLIDKMLWHNFVPIVAAALQNNIATIAIASNPAFNIGQSVTISNAGIYDGARTITGVVPYATGFPVTWYPYNLGLMYTGWGNNNPGISYLQFSYTHADDVFHLIRPYGKCLGAEYNTAYASTPAINNAALMLAVDIWQARTVAGGNGASSIDFGTPTPYKMGRSLMSRISGLLAPYMSPASMVG</sequence>
<organism evidence="1">
    <name type="scientific">uncultured Caudovirales phage</name>
    <dbReference type="NCBI Taxonomy" id="2100421"/>
    <lineage>
        <taxon>Viruses</taxon>
        <taxon>Duplodnaviria</taxon>
        <taxon>Heunggongvirae</taxon>
        <taxon>Uroviricota</taxon>
        <taxon>Caudoviricetes</taxon>
        <taxon>Peduoviridae</taxon>
        <taxon>Maltschvirus</taxon>
        <taxon>Maltschvirus maltsch</taxon>
    </lineage>
</organism>
<accession>A0A6J5RBF7</accession>
<reference evidence="1" key="1">
    <citation type="submission" date="2020-05" db="EMBL/GenBank/DDBJ databases">
        <authorList>
            <person name="Chiriac C."/>
            <person name="Salcher M."/>
            <person name="Ghai R."/>
            <person name="Kavagutti S V."/>
        </authorList>
    </citation>
    <scope>NUCLEOTIDE SEQUENCE</scope>
</reference>
<dbReference type="EMBL" id="LR797207">
    <property type="protein sequence ID" value="CAB4194289.1"/>
    <property type="molecule type" value="Genomic_DNA"/>
</dbReference>